<proteinExistence type="predicted"/>
<reference evidence="1" key="1">
    <citation type="submission" date="2014-12" db="EMBL/GenBank/DDBJ databases">
        <title>Parallel Evolution in Life History Adaptation Evident in the Tissue-Specific Poeciliopsis prolifica transcriptome.</title>
        <authorList>
            <person name="Jue N.K."/>
            <person name="Foley R.J."/>
            <person name="Obergfell C."/>
            <person name="Reznick D.N."/>
            <person name="O'Neill R.J."/>
            <person name="O'Neill M.J."/>
        </authorList>
    </citation>
    <scope>NUCLEOTIDE SEQUENCE</scope>
</reference>
<feature type="non-terminal residue" evidence="1">
    <location>
        <position position="1"/>
    </location>
</feature>
<sequence length="116" mass="12960">NIEISLMLRPSTCAPLRPVIPVQSGGNYRLSQPEVDAVHLHQGEGLQRRFLPDLGLHLVADVSGPNHLEAQRLAPWRRDEGAPEVDAVSDGLWGDHRPGRQRRNQNFALSVNFHFS</sequence>
<organism evidence="1">
    <name type="scientific">Poeciliopsis prolifica</name>
    <name type="common">blackstripe livebearer</name>
    <dbReference type="NCBI Taxonomy" id="188132"/>
    <lineage>
        <taxon>Eukaryota</taxon>
        <taxon>Metazoa</taxon>
        <taxon>Chordata</taxon>
        <taxon>Craniata</taxon>
        <taxon>Vertebrata</taxon>
        <taxon>Euteleostomi</taxon>
        <taxon>Actinopterygii</taxon>
        <taxon>Neopterygii</taxon>
        <taxon>Teleostei</taxon>
        <taxon>Neoteleostei</taxon>
        <taxon>Acanthomorphata</taxon>
        <taxon>Ovalentaria</taxon>
        <taxon>Atherinomorphae</taxon>
        <taxon>Cyprinodontiformes</taxon>
        <taxon>Poeciliidae</taxon>
        <taxon>Poeciliinae</taxon>
        <taxon>Poeciliopsis</taxon>
    </lineage>
</organism>
<dbReference type="EMBL" id="GBYX01476503">
    <property type="protein sequence ID" value="JAO05174.1"/>
    <property type="molecule type" value="Transcribed_RNA"/>
</dbReference>
<dbReference type="AlphaFoldDB" id="A0A0S7EJ62"/>
<name>A0A0S7EJ62_9TELE</name>
<feature type="non-terminal residue" evidence="1">
    <location>
        <position position="116"/>
    </location>
</feature>
<evidence type="ECO:0000313" key="1">
    <source>
        <dbReference type="EMBL" id="JAO05174.1"/>
    </source>
</evidence>
<protein>
    <submittedName>
        <fullName evidence="1">PPUP9250</fullName>
    </submittedName>
</protein>
<gene>
    <name evidence="1" type="primary">PPUP9250</name>
</gene>
<accession>A0A0S7EJ62</accession>